<keyword evidence="3" id="KW-1185">Reference proteome</keyword>
<protein>
    <submittedName>
        <fullName evidence="2">Uncharacterized protein</fullName>
    </submittedName>
</protein>
<dbReference type="EMBL" id="JANPWB010000002">
    <property type="protein sequence ID" value="KAJ1206925.1"/>
    <property type="molecule type" value="Genomic_DNA"/>
</dbReference>
<reference evidence="2" key="1">
    <citation type="journal article" date="2022" name="bioRxiv">
        <title>Sequencing and chromosome-scale assembly of the giantPleurodeles waltlgenome.</title>
        <authorList>
            <person name="Brown T."/>
            <person name="Elewa A."/>
            <person name="Iarovenko S."/>
            <person name="Subramanian E."/>
            <person name="Araus A.J."/>
            <person name="Petzold A."/>
            <person name="Susuki M."/>
            <person name="Suzuki K.-i.T."/>
            <person name="Hayashi T."/>
            <person name="Toyoda A."/>
            <person name="Oliveira C."/>
            <person name="Osipova E."/>
            <person name="Leigh N.D."/>
            <person name="Simon A."/>
            <person name="Yun M.H."/>
        </authorList>
    </citation>
    <scope>NUCLEOTIDE SEQUENCE</scope>
    <source>
        <strain evidence="2">20211129_DDA</strain>
        <tissue evidence="2">Liver</tissue>
    </source>
</reference>
<evidence type="ECO:0000313" key="2">
    <source>
        <dbReference type="EMBL" id="KAJ1206925.1"/>
    </source>
</evidence>
<feature type="region of interest" description="Disordered" evidence="1">
    <location>
        <begin position="1"/>
        <end position="43"/>
    </location>
</feature>
<organism evidence="2 3">
    <name type="scientific">Pleurodeles waltl</name>
    <name type="common">Iberian ribbed newt</name>
    <dbReference type="NCBI Taxonomy" id="8319"/>
    <lineage>
        <taxon>Eukaryota</taxon>
        <taxon>Metazoa</taxon>
        <taxon>Chordata</taxon>
        <taxon>Craniata</taxon>
        <taxon>Vertebrata</taxon>
        <taxon>Euteleostomi</taxon>
        <taxon>Amphibia</taxon>
        <taxon>Batrachia</taxon>
        <taxon>Caudata</taxon>
        <taxon>Salamandroidea</taxon>
        <taxon>Salamandridae</taxon>
        <taxon>Pleurodelinae</taxon>
        <taxon>Pleurodeles</taxon>
    </lineage>
</organism>
<dbReference type="Proteomes" id="UP001066276">
    <property type="component" value="Chromosome 1_2"/>
</dbReference>
<gene>
    <name evidence="2" type="ORF">NDU88_002318</name>
</gene>
<evidence type="ECO:0000313" key="3">
    <source>
        <dbReference type="Proteomes" id="UP001066276"/>
    </source>
</evidence>
<evidence type="ECO:0000256" key="1">
    <source>
        <dbReference type="SAM" id="MobiDB-lite"/>
    </source>
</evidence>
<dbReference type="AlphaFoldDB" id="A0AAV7W3Q1"/>
<proteinExistence type="predicted"/>
<comment type="caution">
    <text evidence="2">The sequence shown here is derived from an EMBL/GenBank/DDBJ whole genome shotgun (WGS) entry which is preliminary data.</text>
</comment>
<name>A0AAV7W3Q1_PLEWA</name>
<sequence>MSGKRYRHGLPSFQPVSTSTGGGDARGPPNLPGGLSGCPAEDRAPAKSQAAARVLVVQLPSSPMPLCLSRASRALPDCYFPLREGRLAPSDPPVFKAGQSGVKQLRRLLLLCPGSGGEAFPTGGVSVPWGHLEECA</sequence>
<accession>A0AAV7W3Q1</accession>